<dbReference type="STRING" id="56779.SAMN05421834_11516"/>
<reference evidence="3" key="1">
    <citation type="submission" date="2017-01" db="EMBL/GenBank/DDBJ databases">
        <authorList>
            <person name="Varghese N."/>
            <person name="Submissions S."/>
        </authorList>
    </citation>
    <scope>NUCLEOTIDE SEQUENCE [LARGE SCALE GENOMIC DNA]</scope>
    <source>
        <strain evidence="3">ATCC 700103</strain>
    </source>
</reference>
<dbReference type="EMBL" id="FTNC01000015">
    <property type="protein sequence ID" value="SIR16667.1"/>
    <property type="molecule type" value="Genomic_DNA"/>
</dbReference>
<evidence type="ECO:0000313" key="2">
    <source>
        <dbReference type="EMBL" id="SIR16667.1"/>
    </source>
</evidence>
<name>A0A1N6YQ25_9FIRM</name>
<dbReference type="Proteomes" id="UP000185669">
    <property type="component" value="Unassembled WGS sequence"/>
</dbReference>
<proteinExistence type="predicted"/>
<keyword evidence="3" id="KW-1185">Reference proteome</keyword>
<organism evidence="2 3">
    <name type="scientific">Halanaerobium kushneri</name>
    <dbReference type="NCBI Taxonomy" id="56779"/>
    <lineage>
        <taxon>Bacteria</taxon>
        <taxon>Bacillati</taxon>
        <taxon>Bacillota</taxon>
        <taxon>Clostridia</taxon>
        <taxon>Halanaerobiales</taxon>
        <taxon>Halanaerobiaceae</taxon>
        <taxon>Halanaerobium</taxon>
    </lineage>
</organism>
<dbReference type="OrthoDB" id="2110935at2"/>
<evidence type="ECO:0000256" key="1">
    <source>
        <dbReference type="SAM" id="Phobius"/>
    </source>
</evidence>
<accession>A0A1N6YQ25</accession>
<dbReference type="RefSeq" id="WP_076545392.1">
    <property type="nucleotide sequence ID" value="NZ_FTNC01000015.1"/>
</dbReference>
<sequence length="250" mass="29010">MDATTITIIFIVLSALLAVVFRKIKKDKCLKDFKNDMVTLELLNGQCYKGELNLKSSGLKFNYSESIQDDQNLKFLSFLLYKNEYPDIQAVVRYHKDLTEEGKKLREEDFKKTFHSSRWRRIRRSILNFLKIIKDAVIEIINLLTSHFSKTTPVGAAISSNDREVNKMKNELYGLVETSYEPLLEDYIGERVILELKKGSEWVKYNGVLKDYTAEFIELIDVDYAPETSGRIDADLIVLRKYGIVRNLSE</sequence>
<keyword evidence="1" id="KW-1133">Transmembrane helix</keyword>
<evidence type="ECO:0000313" key="3">
    <source>
        <dbReference type="Proteomes" id="UP000185669"/>
    </source>
</evidence>
<protein>
    <submittedName>
        <fullName evidence="2">Uncharacterized protein</fullName>
    </submittedName>
</protein>
<dbReference type="AlphaFoldDB" id="A0A1N6YQ25"/>
<gene>
    <name evidence="2" type="ORF">SAMN05421834_11516</name>
</gene>
<keyword evidence="1" id="KW-0472">Membrane</keyword>
<feature type="transmembrane region" description="Helical" evidence="1">
    <location>
        <begin position="6"/>
        <end position="24"/>
    </location>
</feature>
<keyword evidence="1" id="KW-0812">Transmembrane</keyword>